<keyword evidence="7" id="KW-1185">Reference proteome</keyword>
<evidence type="ECO:0000259" key="5">
    <source>
        <dbReference type="Pfam" id="PF04263"/>
    </source>
</evidence>
<feature type="domain" description="Thiamin pyrophosphokinase catalytic" evidence="5">
    <location>
        <begin position="199"/>
        <end position="236"/>
    </location>
</feature>
<evidence type="ECO:0000313" key="7">
    <source>
        <dbReference type="Proteomes" id="UP000180057"/>
    </source>
</evidence>
<dbReference type="EMBL" id="MLQS01000014">
    <property type="protein sequence ID" value="OIJ20322.1"/>
    <property type="molecule type" value="Genomic_DNA"/>
</dbReference>
<keyword evidence="4" id="KW-0067">ATP-binding</keyword>
<dbReference type="Pfam" id="PF04263">
    <property type="entry name" value="TPK_catalytic"/>
    <property type="match status" value="1"/>
</dbReference>
<evidence type="ECO:0000256" key="1">
    <source>
        <dbReference type="ARBA" id="ARBA00022679"/>
    </source>
</evidence>
<dbReference type="AlphaFoldDB" id="A0A1S2M6B3"/>
<accession>A0A1S2M6B3</accession>
<dbReference type="InterPro" id="IPR047795">
    <property type="entry name" value="Put_SteA-like"/>
</dbReference>
<dbReference type="Gene3D" id="3.40.50.10240">
    <property type="entry name" value="Thiamin pyrophosphokinase, catalytic domain"/>
    <property type="match status" value="1"/>
</dbReference>
<dbReference type="NCBIfam" id="NF040608">
    <property type="entry name" value="division_SteA"/>
    <property type="match status" value="1"/>
</dbReference>
<dbReference type="GO" id="GO:0009229">
    <property type="term" value="P:thiamine diphosphate biosynthetic process"/>
    <property type="evidence" value="ECO:0007669"/>
    <property type="project" value="InterPro"/>
</dbReference>
<dbReference type="SUPFAM" id="SSF63999">
    <property type="entry name" value="Thiamin pyrophosphokinase, catalytic domain"/>
    <property type="match status" value="1"/>
</dbReference>
<sequence length="376" mass="42246">MFPFEKIKGLAYQDEKTKRLVKRLKRNSIAVIDHQDIDVTAAQMLIDCGVKAVVNLSNSMTGIFMHDGVEVLLNAKIPVFDVMEGSLDISVEGRFLLIKENCLFVDSNGTWEEICTLKLYNSLIVKSLKEKANLLFPEQFKAFVGNSLYYGEKELDVFVREVKKLPILRQLFNKEVLVVARGSNYERDLKVLKPILKRKKLITIAVDGGADGLLKNGIKPDYIIGDMDSVSEKALKSGAVLIVHTYCDGRAPGEARVRLLQIPYEKLTFIGTSEDIAIIFAHCSGANKIYTLGTRVGMNEFLEKGRIGMGSSLLTRMKVGHALVELKGIHTLLETKEDKTLNRVMLLPAFLVLVMLSISQRFELFLSLVFQWWSGR</sequence>
<proteinExistence type="predicted"/>
<evidence type="ECO:0000313" key="6">
    <source>
        <dbReference type="EMBL" id="OIJ20322.1"/>
    </source>
</evidence>
<evidence type="ECO:0000256" key="4">
    <source>
        <dbReference type="ARBA" id="ARBA00022840"/>
    </source>
</evidence>
<reference evidence="6 7" key="1">
    <citation type="submission" date="2016-10" db="EMBL/GenBank/DDBJ databases">
        <title>Draft genome sequences of four alkaliphilic bacteria belonging to the Anaerobacillus genus.</title>
        <authorList>
            <person name="Bassil N.M."/>
            <person name="Lloyd J.R."/>
        </authorList>
    </citation>
    <scope>NUCLEOTIDE SEQUENCE [LARGE SCALE GENOMIC DNA]</scope>
    <source>
        <strain evidence="6 7">DSM 22531</strain>
    </source>
</reference>
<dbReference type="GO" id="GO:0004788">
    <property type="term" value="F:thiamine diphosphokinase activity"/>
    <property type="evidence" value="ECO:0007669"/>
    <property type="project" value="InterPro"/>
</dbReference>
<organism evidence="6 7">
    <name type="scientific">Anaerobacillus alkalidiazotrophicus</name>
    <dbReference type="NCBI Taxonomy" id="472963"/>
    <lineage>
        <taxon>Bacteria</taxon>
        <taxon>Bacillati</taxon>
        <taxon>Bacillota</taxon>
        <taxon>Bacilli</taxon>
        <taxon>Bacillales</taxon>
        <taxon>Bacillaceae</taxon>
        <taxon>Anaerobacillus</taxon>
    </lineage>
</organism>
<evidence type="ECO:0000256" key="2">
    <source>
        <dbReference type="ARBA" id="ARBA00022741"/>
    </source>
</evidence>
<keyword evidence="1" id="KW-0808">Transferase</keyword>
<dbReference type="RefSeq" id="WP_071389488.1">
    <property type="nucleotide sequence ID" value="NZ_MLQS01000014.1"/>
</dbReference>
<dbReference type="GO" id="GO:0016301">
    <property type="term" value="F:kinase activity"/>
    <property type="evidence" value="ECO:0007669"/>
    <property type="project" value="UniProtKB-KW"/>
</dbReference>
<keyword evidence="2" id="KW-0547">Nucleotide-binding</keyword>
<dbReference type="STRING" id="472963.BKP45_09665"/>
<dbReference type="InterPro" id="IPR036759">
    <property type="entry name" value="TPK_catalytic_sf"/>
</dbReference>
<gene>
    <name evidence="6" type="ORF">BKP45_09665</name>
</gene>
<dbReference type="InterPro" id="IPR007371">
    <property type="entry name" value="TPK_catalytic"/>
</dbReference>
<name>A0A1S2M6B3_9BACI</name>
<comment type="caution">
    <text evidence="6">The sequence shown here is derived from an EMBL/GenBank/DDBJ whole genome shotgun (WGS) entry which is preliminary data.</text>
</comment>
<dbReference type="GO" id="GO:0005524">
    <property type="term" value="F:ATP binding"/>
    <property type="evidence" value="ECO:0007669"/>
    <property type="project" value="UniProtKB-KW"/>
</dbReference>
<keyword evidence="3" id="KW-0418">Kinase</keyword>
<evidence type="ECO:0000256" key="3">
    <source>
        <dbReference type="ARBA" id="ARBA00022777"/>
    </source>
</evidence>
<dbReference type="OrthoDB" id="9804377at2"/>
<protein>
    <recommendedName>
        <fullName evidence="5">Thiamin pyrophosphokinase catalytic domain-containing protein</fullName>
    </recommendedName>
</protein>
<dbReference type="Proteomes" id="UP000180057">
    <property type="component" value="Unassembled WGS sequence"/>
</dbReference>